<evidence type="ECO:0000256" key="1">
    <source>
        <dbReference type="SAM" id="SignalP"/>
    </source>
</evidence>
<feature type="signal peptide" evidence="1">
    <location>
        <begin position="1"/>
        <end position="26"/>
    </location>
</feature>
<proteinExistence type="predicted"/>
<name>A0ABQ1EFC3_9CLOT</name>
<reference evidence="2 3" key="1">
    <citation type="journal article" date="2021" name="Int. J. Syst. Evol. Microbiol.">
        <title>Clostridium zeae sp. nov., isolated from corn silage.</title>
        <authorList>
            <person name="Kobayashi H."/>
            <person name="Tanizawa Y."/>
            <person name="Yagura M."/>
            <person name="Sakamoto M."/>
            <person name="Ohkuma M."/>
            <person name="Tohno M."/>
        </authorList>
    </citation>
    <scope>NUCLEOTIDE SEQUENCE [LARGE SCALE GENOMIC DNA]</scope>
    <source>
        <strain evidence="2 3">CSC2</strain>
    </source>
</reference>
<dbReference type="EMBL" id="BMBA01000005">
    <property type="protein sequence ID" value="GFZ33477.1"/>
    <property type="molecule type" value="Genomic_DNA"/>
</dbReference>
<dbReference type="Proteomes" id="UP000663802">
    <property type="component" value="Unassembled WGS sequence"/>
</dbReference>
<organism evidence="2 3">
    <name type="scientific">Clostridium zeae</name>
    <dbReference type="NCBI Taxonomy" id="2759022"/>
    <lineage>
        <taxon>Bacteria</taxon>
        <taxon>Bacillati</taxon>
        <taxon>Bacillota</taxon>
        <taxon>Clostridia</taxon>
        <taxon>Eubacteriales</taxon>
        <taxon>Clostridiaceae</taxon>
        <taxon>Clostridium</taxon>
    </lineage>
</organism>
<sequence>MKNLKLKIVSSLIALSILVPSTLVRADELNASTGKLKNLVEKKAQVISNIEKRKEYKTLISSKKDIIKQNHETNQALRKEILSKKEQVKTLLKGIKGNKGQITSENLSKIESQLDSIKTQLSSLSSTSGTIKTSFKTIKDDFKSKNYDPIEGELNNIISIQNKRTDLLKQLNDAMSSLITTVQNSTSSNTSS</sequence>
<accession>A0ABQ1EFC3</accession>
<evidence type="ECO:0000313" key="3">
    <source>
        <dbReference type="Proteomes" id="UP000663802"/>
    </source>
</evidence>
<evidence type="ECO:0000313" key="2">
    <source>
        <dbReference type="EMBL" id="GFZ33477.1"/>
    </source>
</evidence>
<gene>
    <name evidence="2" type="ORF">CSC2_40030</name>
</gene>
<keyword evidence="1" id="KW-0732">Signal</keyword>
<evidence type="ECO:0008006" key="4">
    <source>
        <dbReference type="Google" id="ProtNLM"/>
    </source>
</evidence>
<protein>
    <recommendedName>
        <fullName evidence="4">Viral A-type inclusion protein</fullName>
    </recommendedName>
</protein>
<comment type="caution">
    <text evidence="2">The sequence shown here is derived from an EMBL/GenBank/DDBJ whole genome shotgun (WGS) entry which is preliminary data.</text>
</comment>
<feature type="chain" id="PRO_5045910142" description="Viral A-type inclusion protein" evidence="1">
    <location>
        <begin position="27"/>
        <end position="192"/>
    </location>
</feature>
<keyword evidence="3" id="KW-1185">Reference proteome</keyword>
<dbReference type="RefSeq" id="WP_206871735.1">
    <property type="nucleotide sequence ID" value="NZ_BMBA01000005.1"/>
</dbReference>